<dbReference type="InterPro" id="IPR018720">
    <property type="entry name" value="DUF2249"/>
</dbReference>
<dbReference type="EMBL" id="CP010951">
    <property type="protein sequence ID" value="AMO24032.1"/>
    <property type="molecule type" value="Genomic_DNA"/>
</dbReference>
<protein>
    <recommendedName>
        <fullName evidence="1">DUF2249 domain-containing protein</fullName>
    </recommendedName>
</protein>
<evidence type="ECO:0000313" key="2">
    <source>
        <dbReference type="EMBL" id="AMO24032.1"/>
    </source>
</evidence>
<name>A0A127K0K8_9BURK</name>
<sequence>MTQIASQIDVRTIAPRDRHPLIFSTFRALAPGQALELVNDHDPKPLYFQFEAQMTGEFAWDYLEEGPDTWRVAITRVRAAHGAGSCCGSCG</sequence>
<dbReference type="OrthoDB" id="8451629at2"/>
<keyword evidence="3" id="KW-1185">Reference proteome</keyword>
<accession>A0A127K0K8</accession>
<dbReference type="RefSeq" id="WP_061501297.1">
    <property type="nucleotide sequence ID" value="NZ_CP010951.1"/>
</dbReference>
<dbReference type="PATRIC" id="fig|94132.3.peg.3195"/>
<organism evidence="2 3">
    <name type="scientific">Ramlibacter tataouinensis</name>
    <dbReference type="NCBI Taxonomy" id="94132"/>
    <lineage>
        <taxon>Bacteria</taxon>
        <taxon>Pseudomonadati</taxon>
        <taxon>Pseudomonadota</taxon>
        <taxon>Betaproteobacteria</taxon>
        <taxon>Burkholderiales</taxon>
        <taxon>Comamonadaceae</taxon>
        <taxon>Ramlibacter</taxon>
    </lineage>
</organism>
<dbReference type="AlphaFoldDB" id="A0A127K0K8"/>
<evidence type="ECO:0000259" key="1">
    <source>
        <dbReference type="Pfam" id="PF10006"/>
    </source>
</evidence>
<evidence type="ECO:0000313" key="3">
    <source>
        <dbReference type="Proteomes" id="UP000070433"/>
    </source>
</evidence>
<proteinExistence type="predicted"/>
<feature type="domain" description="DUF2249" evidence="1">
    <location>
        <begin position="8"/>
        <end position="76"/>
    </location>
</feature>
<dbReference type="Proteomes" id="UP000070433">
    <property type="component" value="Chromosome"/>
</dbReference>
<reference evidence="2 3" key="1">
    <citation type="journal article" date="2014" name="Int. J. Syst. Evol. Microbiol.">
        <title>Ramlibacter solisilvae sp. nov., isolated from forest soil, and emended description of the genus Ramlibacter.</title>
        <authorList>
            <person name="Lee H.J."/>
            <person name="Lee S.H."/>
            <person name="Lee S.S."/>
            <person name="Lee J.S."/>
            <person name="Kim Y."/>
            <person name="Kim S.C."/>
            <person name="Jeon C.O."/>
        </authorList>
    </citation>
    <scope>NUCLEOTIDE SEQUENCE [LARGE SCALE GENOMIC DNA]</scope>
    <source>
        <strain evidence="2 3">5-10</strain>
    </source>
</reference>
<gene>
    <name evidence="2" type="ORF">UC35_15670</name>
</gene>
<dbReference type="Pfam" id="PF10006">
    <property type="entry name" value="DUF2249"/>
    <property type="match status" value="1"/>
</dbReference>